<dbReference type="InterPro" id="IPR047525">
    <property type="entry name" value="TfoX-like"/>
</dbReference>
<sequence>MAVSEDYIAYLYDQLSEIDEIRGKKMFGGYGFFQAGKMFAMVGQNTFRLKVDETNKQDFLERGMEPLRSASKKQVMPYYEVPAEVLEDRPTLVRWARKSIDIAHASGLKKK</sequence>
<dbReference type="PANTHER" id="PTHR36121">
    <property type="entry name" value="PROTEIN SXY"/>
    <property type="match status" value="1"/>
</dbReference>
<proteinExistence type="predicted"/>
<protein>
    <submittedName>
        <fullName evidence="2">DNA transformation protein</fullName>
    </submittedName>
</protein>
<evidence type="ECO:0000259" key="1">
    <source>
        <dbReference type="Pfam" id="PF04993"/>
    </source>
</evidence>
<dbReference type="Pfam" id="PF04993">
    <property type="entry name" value="TfoX_N"/>
    <property type="match status" value="1"/>
</dbReference>
<dbReference type="RefSeq" id="WP_183495112.1">
    <property type="nucleotide sequence ID" value="NZ_JACIFF010000003.1"/>
</dbReference>
<dbReference type="SUPFAM" id="SSF159894">
    <property type="entry name" value="YgaC/TfoX-N like"/>
    <property type="match status" value="1"/>
</dbReference>
<dbReference type="EMBL" id="JACIFF010000003">
    <property type="protein sequence ID" value="MBB4078854.1"/>
    <property type="molecule type" value="Genomic_DNA"/>
</dbReference>
<dbReference type="AlphaFoldDB" id="A0A840E012"/>
<keyword evidence="3" id="KW-1185">Reference proteome</keyword>
<organism evidence="2 3">
    <name type="scientific">Neolewinella aquimaris</name>
    <dbReference type="NCBI Taxonomy" id="1835722"/>
    <lineage>
        <taxon>Bacteria</taxon>
        <taxon>Pseudomonadati</taxon>
        <taxon>Bacteroidota</taxon>
        <taxon>Saprospiria</taxon>
        <taxon>Saprospirales</taxon>
        <taxon>Lewinellaceae</taxon>
        <taxon>Neolewinella</taxon>
    </lineage>
</organism>
<evidence type="ECO:0000313" key="2">
    <source>
        <dbReference type="EMBL" id="MBB4078854.1"/>
    </source>
</evidence>
<evidence type="ECO:0000313" key="3">
    <source>
        <dbReference type="Proteomes" id="UP000576209"/>
    </source>
</evidence>
<dbReference type="Proteomes" id="UP000576209">
    <property type="component" value="Unassembled WGS sequence"/>
</dbReference>
<reference evidence="2 3" key="1">
    <citation type="submission" date="2020-08" db="EMBL/GenBank/DDBJ databases">
        <title>Genomic Encyclopedia of Type Strains, Phase IV (KMG-IV): sequencing the most valuable type-strain genomes for metagenomic binning, comparative biology and taxonomic classification.</title>
        <authorList>
            <person name="Goeker M."/>
        </authorList>
    </citation>
    <scope>NUCLEOTIDE SEQUENCE [LARGE SCALE GENOMIC DNA]</scope>
    <source>
        <strain evidence="2 3">DSM 105137</strain>
    </source>
</reference>
<name>A0A840E012_9BACT</name>
<feature type="domain" description="TfoX N-terminal" evidence="1">
    <location>
        <begin position="13"/>
        <end position="101"/>
    </location>
</feature>
<gene>
    <name evidence="2" type="ORF">GGR28_001471</name>
</gene>
<dbReference type="PANTHER" id="PTHR36121:SF1">
    <property type="entry name" value="PROTEIN SXY"/>
    <property type="match status" value="1"/>
</dbReference>
<accession>A0A840E012</accession>
<dbReference type="InterPro" id="IPR007076">
    <property type="entry name" value="TfoX_N"/>
</dbReference>
<comment type="caution">
    <text evidence="2">The sequence shown here is derived from an EMBL/GenBank/DDBJ whole genome shotgun (WGS) entry which is preliminary data.</text>
</comment>
<dbReference type="Gene3D" id="3.30.1460.30">
    <property type="entry name" value="YgaC/TfoX-N like chaperone"/>
    <property type="match status" value="1"/>
</dbReference>